<feature type="compositionally biased region" description="Basic and acidic residues" evidence="1">
    <location>
        <begin position="149"/>
        <end position="160"/>
    </location>
</feature>
<feature type="region of interest" description="Disordered" evidence="1">
    <location>
        <begin position="139"/>
        <end position="161"/>
    </location>
</feature>
<dbReference type="InParanoid" id="C5KG70"/>
<dbReference type="AlphaFoldDB" id="C5KG70"/>
<proteinExistence type="predicted"/>
<dbReference type="OMA" id="FANIMEA"/>
<accession>C5KG70</accession>
<dbReference type="Proteomes" id="UP000007800">
    <property type="component" value="Unassembled WGS sequence"/>
</dbReference>
<dbReference type="GeneID" id="9063501"/>
<reference evidence="2 3" key="1">
    <citation type="submission" date="2008-07" db="EMBL/GenBank/DDBJ databases">
        <authorList>
            <person name="El-Sayed N."/>
            <person name="Caler E."/>
            <person name="Inman J."/>
            <person name="Amedeo P."/>
            <person name="Hass B."/>
            <person name="Wortman J."/>
        </authorList>
    </citation>
    <scope>NUCLEOTIDE SEQUENCE [LARGE SCALE GENOMIC DNA]</scope>
    <source>
        <strain evidence="3">ATCC 50983 / TXsc</strain>
    </source>
</reference>
<name>C5KG70_PERM5</name>
<evidence type="ECO:0000313" key="2">
    <source>
        <dbReference type="EMBL" id="EER16426.1"/>
    </source>
</evidence>
<protein>
    <submittedName>
        <fullName evidence="2">Uncharacterized protein</fullName>
    </submittedName>
</protein>
<dbReference type="RefSeq" id="XP_002784630.1">
    <property type="nucleotide sequence ID" value="XM_002784584.1"/>
</dbReference>
<gene>
    <name evidence="2" type="ORF">Pmar_PMAR021022</name>
</gene>
<evidence type="ECO:0000313" key="3">
    <source>
        <dbReference type="Proteomes" id="UP000007800"/>
    </source>
</evidence>
<dbReference type="EMBL" id="GG672918">
    <property type="protein sequence ID" value="EER16426.1"/>
    <property type="molecule type" value="Genomic_DNA"/>
</dbReference>
<keyword evidence="3" id="KW-1185">Reference proteome</keyword>
<evidence type="ECO:0000256" key="1">
    <source>
        <dbReference type="SAM" id="MobiDB-lite"/>
    </source>
</evidence>
<sequence length="468" mass="51332">MTRRTTAVDSKGPLRVHIQCREGLAQRAESAKEFIVDARSRPCQLVNAARRYFCLAGVKSRFPAGDWRLTWLEGAMEGQDVPKRRSSVGDCGVKDGDQLALRFVEKDTSPTPEATLETDLGGGEEPVIKKARVVEVEQSQASTEVSGDEVQHEGIKGELKTEEEEVECEERQRGVDRCPPEGPSTTTVGEQYETRKTLATILTEVGWMDSAEETHVASGGRAGSGAGLPIKLPSKTRDEYRVLGEMQLLTDDVDGAIETFDKLIELEGPDGVRSRLCCVVAHCGGLLATRSVVASDRAKALVAELGARHGGRFENIIEAAQKAESEIFKALIGSLLASTGEPLLLPVELEALYVALGRSSRMGWRAAAKRICTLIVDASENGVPIGRPYERVLKSLQKELDETRTFNEFKEKMQMGSLVPISLRLVGSLEEVSTELNVKLSGNLNVAQYEFLCLVRFHDLRRGFRTFN</sequence>
<organism evidence="3">
    <name type="scientific">Perkinsus marinus (strain ATCC 50983 / TXsc)</name>
    <dbReference type="NCBI Taxonomy" id="423536"/>
    <lineage>
        <taxon>Eukaryota</taxon>
        <taxon>Sar</taxon>
        <taxon>Alveolata</taxon>
        <taxon>Perkinsozoa</taxon>
        <taxon>Perkinsea</taxon>
        <taxon>Perkinsida</taxon>
        <taxon>Perkinsidae</taxon>
        <taxon>Perkinsus</taxon>
    </lineage>
</organism>